<dbReference type="GO" id="GO:0005829">
    <property type="term" value="C:cytosol"/>
    <property type="evidence" value="ECO:0007669"/>
    <property type="project" value="TreeGrafter"/>
</dbReference>
<dbReference type="CDD" id="cd13831">
    <property type="entry name" value="HU"/>
    <property type="match status" value="1"/>
</dbReference>
<evidence type="ECO:0000313" key="8">
    <source>
        <dbReference type="Proteomes" id="UP000237194"/>
    </source>
</evidence>
<name>A0A2S3WG32_PSEPU</name>
<comment type="caution">
    <text evidence="7">The sequence shown here is derived from an EMBL/GenBank/DDBJ whole genome shotgun (WGS) entry which is preliminary data.</text>
</comment>
<evidence type="ECO:0000313" key="7">
    <source>
        <dbReference type="EMBL" id="POF89910.1"/>
    </source>
</evidence>
<evidence type="ECO:0000256" key="1">
    <source>
        <dbReference type="ARBA" id="ARBA00003819"/>
    </source>
</evidence>
<dbReference type="PRINTS" id="PR01727">
    <property type="entry name" value="DNABINDINGHU"/>
</dbReference>
<dbReference type="InterPro" id="IPR010992">
    <property type="entry name" value="IHF-like_DNA-bd_dom_sf"/>
</dbReference>
<keyword evidence="4" id="KW-0226">DNA condensation</keyword>
<keyword evidence="5 7" id="KW-0238">DNA-binding</keyword>
<comment type="similarity">
    <text evidence="2 6">Belongs to the bacterial histone-like protein family.</text>
</comment>
<dbReference type="SMART" id="SM00411">
    <property type="entry name" value="BHL"/>
    <property type="match status" value="1"/>
</dbReference>
<dbReference type="GO" id="GO:0030527">
    <property type="term" value="F:structural constituent of chromatin"/>
    <property type="evidence" value="ECO:0007669"/>
    <property type="project" value="InterPro"/>
</dbReference>
<accession>A0A2S3WG32</accession>
<evidence type="ECO:0000256" key="2">
    <source>
        <dbReference type="ARBA" id="ARBA00010529"/>
    </source>
</evidence>
<dbReference type="GO" id="GO:0003677">
    <property type="term" value="F:DNA binding"/>
    <property type="evidence" value="ECO:0007669"/>
    <property type="project" value="UniProtKB-KW"/>
</dbReference>
<sequence length="90" mass="9849">MNKNELVNDIAQRAAISKKDAGDFLDAFTKVITETLESGQEIAIVNFGRFSLTPRAERMGRNPQTGEPMLIQSANKVVFKPGKGIKDAVN</sequence>
<dbReference type="PANTHER" id="PTHR33175">
    <property type="entry name" value="DNA-BINDING PROTEIN HU"/>
    <property type="match status" value="1"/>
</dbReference>
<dbReference type="SUPFAM" id="SSF47729">
    <property type="entry name" value="IHF-like DNA-binding proteins"/>
    <property type="match status" value="1"/>
</dbReference>
<dbReference type="EMBL" id="MIND01000018">
    <property type="protein sequence ID" value="POF89910.1"/>
    <property type="molecule type" value="Genomic_DNA"/>
</dbReference>
<proteinExistence type="inferred from homology"/>
<evidence type="ECO:0000256" key="4">
    <source>
        <dbReference type="ARBA" id="ARBA00023067"/>
    </source>
</evidence>
<evidence type="ECO:0000256" key="5">
    <source>
        <dbReference type="ARBA" id="ARBA00023125"/>
    </source>
</evidence>
<organism evidence="7 8">
    <name type="scientific">Pseudomonas putida</name>
    <name type="common">Arthrobacter siderocapsulatus</name>
    <dbReference type="NCBI Taxonomy" id="303"/>
    <lineage>
        <taxon>Bacteria</taxon>
        <taxon>Pseudomonadati</taxon>
        <taxon>Pseudomonadota</taxon>
        <taxon>Gammaproteobacteria</taxon>
        <taxon>Pseudomonadales</taxon>
        <taxon>Pseudomonadaceae</taxon>
        <taxon>Pseudomonas</taxon>
    </lineage>
</organism>
<comment type="function">
    <text evidence="1">Histone-like DNA-binding protein which is capable of wrapping DNA to stabilize it, and thus to prevent its denaturation under extreme environmental conditions.</text>
</comment>
<dbReference type="Pfam" id="PF00216">
    <property type="entry name" value="Bac_DNA_binding"/>
    <property type="match status" value="1"/>
</dbReference>
<reference evidence="7 8" key="2">
    <citation type="submission" date="2018-03" db="EMBL/GenBank/DDBJ databases">
        <title>Draft genome of Pseudomonas putida strain KT-27.</title>
        <authorList>
            <person name="Yoshizawa S."/>
            <person name="Khan N.H."/>
            <person name="Nishimura M."/>
            <person name="Chiura H.X."/>
            <person name="Ogura Y."/>
            <person name="Hayashi T."/>
            <person name="Kogure K."/>
        </authorList>
    </citation>
    <scope>NUCLEOTIDE SEQUENCE [LARGE SCALE GENOMIC DNA]</scope>
    <source>
        <strain evidence="7 8">KT-27</strain>
    </source>
</reference>
<dbReference type="Proteomes" id="UP000237194">
    <property type="component" value="Unassembled WGS sequence"/>
</dbReference>
<evidence type="ECO:0000256" key="3">
    <source>
        <dbReference type="ARBA" id="ARBA00011870"/>
    </source>
</evidence>
<reference evidence="7 8" key="1">
    <citation type="submission" date="2016-08" db="EMBL/GenBank/DDBJ databases">
        <authorList>
            <person name="Seilhamer J.J."/>
        </authorList>
    </citation>
    <scope>NUCLEOTIDE SEQUENCE [LARGE SCALE GENOMIC DNA]</scope>
    <source>
        <strain evidence="7 8">KT-27</strain>
    </source>
</reference>
<dbReference type="GO" id="GO:0030261">
    <property type="term" value="P:chromosome condensation"/>
    <property type="evidence" value="ECO:0007669"/>
    <property type="project" value="UniProtKB-KW"/>
</dbReference>
<comment type="subunit">
    <text evidence="3">Heterodimer of an alpha and a beta chain.</text>
</comment>
<dbReference type="Gene3D" id="4.10.520.10">
    <property type="entry name" value="IHF-like DNA-binding proteins"/>
    <property type="match status" value="1"/>
</dbReference>
<gene>
    <name evidence="7" type="ORF">BGP80_18895</name>
</gene>
<protein>
    <submittedName>
        <fullName evidence="7">DNA-binding protein HU</fullName>
    </submittedName>
</protein>
<dbReference type="AlphaFoldDB" id="A0A2S3WG32"/>
<dbReference type="PANTHER" id="PTHR33175:SF3">
    <property type="entry name" value="DNA-BINDING PROTEIN HU-BETA"/>
    <property type="match status" value="1"/>
</dbReference>
<dbReference type="InterPro" id="IPR000119">
    <property type="entry name" value="Hist_DNA-bd"/>
</dbReference>
<dbReference type="RefSeq" id="WP_103437903.1">
    <property type="nucleotide sequence ID" value="NZ_MIND01000018.1"/>
</dbReference>
<evidence type="ECO:0000256" key="6">
    <source>
        <dbReference type="RuleBase" id="RU003939"/>
    </source>
</evidence>